<accession>A0A852V9B4</accession>
<dbReference type="InterPro" id="IPR013324">
    <property type="entry name" value="RNA_pol_sigma_r3/r4-like"/>
</dbReference>
<dbReference type="Proteomes" id="UP000576393">
    <property type="component" value="Unassembled WGS sequence"/>
</dbReference>
<gene>
    <name evidence="3" type="ORF">HDA43_006932</name>
</gene>
<feature type="region of interest" description="Disordered" evidence="1">
    <location>
        <begin position="52"/>
        <end position="72"/>
    </location>
</feature>
<comment type="caution">
    <text evidence="3">The sequence shown here is derived from an EMBL/GenBank/DDBJ whole genome shotgun (WGS) entry which is preliminary data.</text>
</comment>
<sequence>MTTTLPSGDLARVVDLYKQGTSLRLLAAECGVSYGAMRSILIDAGVTLRKRGRPRAAGHHSPTHRPTPAAVAGGVRRPFNVDRAARLYEAGHTLQQIAERTGYSRSRVHVLLRDAGVKMRPGTAPRASRITPAKRRQIIAGWKAGHPHAQIVARARTSTATILKVVAEAGLPPRQRRRYDHAQIKQFYRQGKTLTEIAREVGTTPQYVWNIVNGYYLKSYVPRGGRRRVAATADAT</sequence>
<evidence type="ECO:0000313" key="4">
    <source>
        <dbReference type="Proteomes" id="UP000576393"/>
    </source>
</evidence>
<dbReference type="InterPro" id="IPR045745">
    <property type="entry name" value="HTH_58_Actinobacteria-type"/>
</dbReference>
<name>A0A852V9B4_9ACTN</name>
<proteinExistence type="predicted"/>
<evidence type="ECO:0000259" key="2">
    <source>
        <dbReference type="Pfam" id="PF19575"/>
    </source>
</evidence>
<dbReference type="AlphaFoldDB" id="A0A852V9B4"/>
<dbReference type="RefSeq" id="WP_179829207.1">
    <property type="nucleotide sequence ID" value="NZ_JACCCO010000004.1"/>
</dbReference>
<feature type="compositionally biased region" description="Basic residues" evidence="1">
    <location>
        <begin position="52"/>
        <end position="63"/>
    </location>
</feature>
<keyword evidence="4" id="KW-1185">Reference proteome</keyword>
<dbReference type="SUPFAM" id="SSF88659">
    <property type="entry name" value="Sigma3 and sigma4 domains of RNA polymerase sigma factors"/>
    <property type="match status" value="1"/>
</dbReference>
<dbReference type="EMBL" id="JACCCO010000004">
    <property type="protein sequence ID" value="NYF44690.1"/>
    <property type="molecule type" value="Genomic_DNA"/>
</dbReference>
<feature type="domain" description="Helix-turn-helix" evidence="2">
    <location>
        <begin position="73"/>
        <end position="121"/>
    </location>
</feature>
<protein>
    <submittedName>
        <fullName evidence="3">Lambda repressor-like predicted transcriptional regulator</fullName>
    </submittedName>
</protein>
<reference evidence="3 4" key="1">
    <citation type="submission" date="2020-07" db="EMBL/GenBank/DDBJ databases">
        <title>Sequencing the genomes of 1000 actinobacteria strains.</title>
        <authorList>
            <person name="Klenk H.-P."/>
        </authorList>
    </citation>
    <scope>NUCLEOTIDE SEQUENCE [LARGE SCALE GENOMIC DNA]</scope>
    <source>
        <strain evidence="3 4">DSM 45763</strain>
    </source>
</reference>
<organism evidence="3 4">
    <name type="scientific">Streptosporangium sandarakinum</name>
    <dbReference type="NCBI Taxonomy" id="1260955"/>
    <lineage>
        <taxon>Bacteria</taxon>
        <taxon>Bacillati</taxon>
        <taxon>Actinomycetota</taxon>
        <taxon>Actinomycetes</taxon>
        <taxon>Streptosporangiales</taxon>
        <taxon>Streptosporangiaceae</taxon>
        <taxon>Streptosporangium</taxon>
    </lineage>
</organism>
<feature type="domain" description="Helix-turn-helix" evidence="2">
    <location>
        <begin position="12"/>
        <end position="54"/>
    </location>
</feature>
<evidence type="ECO:0000256" key="1">
    <source>
        <dbReference type="SAM" id="MobiDB-lite"/>
    </source>
</evidence>
<dbReference type="Pfam" id="PF19575">
    <property type="entry name" value="HTH_58"/>
    <property type="match status" value="2"/>
</dbReference>
<dbReference type="Gene3D" id="1.10.10.60">
    <property type="entry name" value="Homeodomain-like"/>
    <property type="match status" value="2"/>
</dbReference>
<evidence type="ECO:0000313" key="3">
    <source>
        <dbReference type="EMBL" id="NYF44690.1"/>
    </source>
</evidence>